<dbReference type="Pfam" id="PF12774">
    <property type="entry name" value="AAA_6"/>
    <property type="match status" value="1"/>
</dbReference>
<dbReference type="Gene3D" id="1.20.58.1120">
    <property type="match status" value="1"/>
</dbReference>
<feature type="compositionally biased region" description="Basic and acidic residues" evidence="22">
    <location>
        <begin position="4442"/>
        <end position="4456"/>
    </location>
</feature>
<feature type="coiled-coil region" evidence="21">
    <location>
        <begin position="3062"/>
        <end position="3096"/>
    </location>
</feature>
<dbReference type="Gene3D" id="6.10.140.1060">
    <property type="match status" value="1"/>
</dbReference>
<keyword evidence="11 21" id="KW-0175">Coiled coil</keyword>
<evidence type="ECO:0000256" key="20">
    <source>
        <dbReference type="ARBA" id="ARBA00082099"/>
    </source>
</evidence>
<dbReference type="FunFam" id="1.10.287.2620:FF:000002">
    <property type="entry name" value="Dynein heavy chain 2, axonemal"/>
    <property type="match status" value="1"/>
</dbReference>
<dbReference type="FunFam" id="1.20.1270.280:FF:000007">
    <property type="entry name" value="dynein heavy chain 2, axonemal"/>
    <property type="match status" value="1"/>
</dbReference>
<dbReference type="InterPro" id="IPR013602">
    <property type="entry name" value="Dynein_heavy_linker"/>
</dbReference>
<dbReference type="Pfam" id="PF12775">
    <property type="entry name" value="AAA_7"/>
    <property type="match status" value="1"/>
</dbReference>
<dbReference type="CDD" id="cd00009">
    <property type="entry name" value="AAA"/>
    <property type="match status" value="1"/>
</dbReference>
<dbReference type="InterPro" id="IPR043157">
    <property type="entry name" value="Dynein_AAA1S"/>
</dbReference>
<dbReference type="Gene3D" id="1.10.8.710">
    <property type="match status" value="1"/>
</dbReference>
<feature type="domain" description="AAA+ ATPase" evidence="23">
    <location>
        <begin position="2456"/>
        <end position="2603"/>
    </location>
</feature>
<dbReference type="Gene3D" id="3.10.490.20">
    <property type="match status" value="1"/>
</dbReference>
<dbReference type="GO" id="GO:0045505">
    <property type="term" value="F:dynein intermediate chain binding"/>
    <property type="evidence" value="ECO:0007669"/>
    <property type="project" value="InterPro"/>
</dbReference>
<dbReference type="InterPro" id="IPR041589">
    <property type="entry name" value="DNAH3_AAA_lid_1"/>
</dbReference>
<dbReference type="Pfam" id="PF12780">
    <property type="entry name" value="AAA_8"/>
    <property type="match status" value="1"/>
</dbReference>
<dbReference type="GO" id="GO:0008569">
    <property type="term" value="F:minus-end-directed microtubule motor activity"/>
    <property type="evidence" value="ECO:0007669"/>
    <property type="project" value="InterPro"/>
</dbReference>
<feature type="region of interest" description="Disordered" evidence="22">
    <location>
        <begin position="4431"/>
        <end position="4480"/>
    </location>
</feature>
<evidence type="ECO:0000256" key="21">
    <source>
        <dbReference type="SAM" id="Coils"/>
    </source>
</evidence>
<dbReference type="Gene3D" id="1.10.287.2620">
    <property type="match status" value="1"/>
</dbReference>
<keyword evidence="15" id="KW-0966">Cell projection</keyword>
<dbReference type="InterPro" id="IPR004273">
    <property type="entry name" value="Dynein_heavy_D6_P-loop"/>
</dbReference>
<dbReference type="FunFam" id="3.40.50.300:FF:000153">
    <property type="entry name" value="Dynein axonemal heavy chain 1"/>
    <property type="match status" value="1"/>
</dbReference>
<evidence type="ECO:0000259" key="23">
    <source>
        <dbReference type="SMART" id="SM00382"/>
    </source>
</evidence>
<evidence type="ECO:0000256" key="6">
    <source>
        <dbReference type="ARBA" id="ARBA00022741"/>
    </source>
</evidence>
<evidence type="ECO:0000256" key="19">
    <source>
        <dbReference type="ARBA" id="ARBA00078558"/>
    </source>
</evidence>
<comment type="caution">
    <text evidence="24">The sequence shown here is derived from an EMBL/GenBank/DDBJ whole genome shotgun (WGS) entry which is preliminary data.</text>
</comment>
<dbReference type="EMBL" id="JAAMOB010000007">
    <property type="protein sequence ID" value="KAF4111366.1"/>
    <property type="molecule type" value="Genomic_DNA"/>
</dbReference>
<dbReference type="InterPro" id="IPR042219">
    <property type="entry name" value="AAA_lid_11_sf"/>
</dbReference>
<keyword evidence="14" id="KW-0206">Cytoskeleton</keyword>
<reference evidence="24 25" key="1">
    <citation type="submission" date="2020-04" db="EMBL/GenBank/DDBJ databases">
        <title>Chromosome-level genome assembly of a cyprinid fish Onychostoma macrolepis by integration of Nanopore Sequencing, Bionano and Hi-C technology.</title>
        <authorList>
            <person name="Wang D."/>
        </authorList>
    </citation>
    <scope>NUCLEOTIDE SEQUENCE [LARGE SCALE GENOMIC DNA]</scope>
    <source>
        <strain evidence="24">SWU-2019</strain>
        <tissue evidence="24">Muscle</tissue>
    </source>
</reference>
<dbReference type="InterPro" id="IPR035706">
    <property type="entry name" value="AAA_9"/>
</dbReference>
<dbReference type="Pfam" id="PF12777">
    <property type="entry name" value="MT"/>
    <property type="match status" value="1"/>
</dbReference>
<evidence type="ECO:0000256" key="17">
    <source>
        <dbReference type="ARBA" id="ARBA00064223"/>
    </source>
</evidence>
<dbReference type="Gene3D" id="1.20.140.100">
    <property type="entry name" value="Dynein heavy chain, N-terminal domain 2"/>
    <property type="match status" value="1"/>
</dbReference>
<feature type="domain" description="AAA+ ATPase" evidence="23">
    <location>
        <begin position="1845"/>
        <end position="1981"/>
    </location>
</feature>
<feature type="compositionally biased region" description="Low complexity" evidence="22">
    <location>
        <begin position="12"/>
        <end position="22"/>
    </location>
</feature>
<dbReference type="FunFam" id="3.40.50.300:FF:002141">
    <property type="entry name" value="Dynein heavy chain"/>
    <property type="match status" value="1"/>
</dbReference>
<dbReference type="InterPro" id="IPR041466">
    <property type="entry name" value="Dynein_AAA5_ext"/>
</dbReference>
<dbReference type="FunFam" id="1.10.8.720:FF:000008">
    <property type="entry name" value="Dynein axonemal heavy chain 2"/>
    <property type="match status" value="1"/>
</dbReference>
<dbReference type="FunFam" id="1.10.8.1220:FF:000001">
    <property type="entry name" value="Dynein axonemal heavy chain 5"/>
    <property type="match status" value="1"/>
</dbReference>
<evidence type="ECO:0000256" key="5">
    <source>
        <dbReference type="ARBA" id="ARBA00022737"/>
    </source>
</evidence>
<feature type="region of interest" description="Disordered" evidence="22">
    <location>
        <begin position="1"/>
        <end position="44"/>
    </location>
</feature>
<keyword evidence="5" id="KW-0677">Repeat</keyword>
<name>A0A7J6CVL6_9TELE</name>
<dbReference type="PANTHER" id="PTHR45703">
    <property type="entry name" value="DYNEIN HEAVY CHAIN"/>
    <property type="match status" value="1"/>
</dbReference>
<dbReference type="SUPFAM" id="SSF52540">
    <property type="entry name" value="P-loop containing nucleoside triphosphate hydrolases"/>
    <property type="match status" value="4"/>
</dbReference>
<dbReference type="GO" id="GO:0031514">
    <property type="term" value="C:motile cilium"/>
    <property type="evidence" value="ECO:0007669"/>
    <property type="project" value="UniProtKB-ARBA"/>
</dbReference>
<keyword evidence="13" id="KW-0505">Motor protein</keyword>
<comment type="function">
    <text evidence="16">As part of the axonemal inner dynein arm complex plays a central role in ciliary beat. Expressed in sperm flagellum, it is required for sperm motility. Dyneins are microtubule-based molecular motors possessing ATPase activities that can convert the chemical energy of ATP into relative sliding between adjacent microtubule doublets to generate ciliary bending.</text>
</comment>
<keyword evidence="3" id="KW-0963">Cytoplasm</keyword>
<dbReference type="InterPro" id="IPR043160">
    <property type="entry name" value="Dynein_C_barrel"/>
</dbReference>
<dbReference type="GO" id="GO:0005874">
    <property type="term" value="C:microtubule"/>
    <property type="evidence" value="ECO:0007669"/>
    <property type="project" value="UniProtKB-KW"/>
</dbReference>
<dbReference type="InterPro" id="IPR042228">
    <property type="entry name" value="Dynein_linker_3"/>
</dbReference>
<dbReference type="InterPro" id="IPR024317">
    <property type="entry name" value="Dynein_heavy_chain_D4_dom"/>
</dbReference>
<comment type="subcellular location">
    <subcellularLocation>
        <location evidence="1">Cytoplasm</location>
        <location evidence="1">Cytoskeleton</location>
        <location evidence="1">Flagellum axoneme</location>
    </subcellularLocation>
</comment>
<protein>
    <recommendedName>
        <fullName evidence="18">Dynein axonemal heavy chain 2</fullName>
    </recommendedName>
    <alternativeName>
        <fullName evidence="20">Axonemal beta dynein heavy chain 2</fullName>
    </alternativeName>
    <alternativeName>
        <fullName evidence="19">Ciliary dynein heavy chain 2</fullName>
    </alternativeName>
</protein>
<dbReference type="Pfam" id="PF18199">
    <property type="entry name" value="Dynein_C"/>
    <property type="match status" value="1"/>
</dbReference>
<dbReference type="GO" id="GO:0005858">
    <property type="term" value="C:axonemal dynein complex"/>
    <property type="evidence" value="ECO:0007669"/>
    <property type="project" value="UniProtKB-ARBA"/>
</dbReference>
<comment type="subunit">
    <text evidence="17">Part of the axonemal inner dynein arm complex that consists of at least two heavy chains and a number of intermediate and light chains. Interacts with DNAI4.</text>
</comment>
<gene>
    <name evidence="24" type="ORF">G5714_008397</name>
</gene>
<dbReference type="InterPro" id="IPR035699">
    <property type="entry name" value="AAA_6"/>
</dbReference>
<dbReference type="InterPro" id="IPR027417">
    <property type="entry name" value="P-loop_NTPase"/>
</dbReference>
<keyword evidence="4" id="KW-0493">Microtubule</keyword>
<evidence type="ECO:0000256" key="1">
    <source>
        <dbReference type="ARBA" id="ARBA00004611"/>
    </source>
</evidence>
<evidence type="ECO:0000256" key="14">
    <source>
        <dbReference type="ARBA" id="ARBA00023212"/>
    </source>
</evidence>
<keyword evidence="7" id="KW-0802">TPR repeat</keyword>
<dbReference type="FunFam" id="1.10.472.130:FF:000003">
    <property type="entry name" value="Dynein, axonemal, heavy chain 2"/>
    <property type="match status" value="1"/>
</dbReference>
<dbReference type="Gene3D" id="1.10.8.1220">
    <property type="match status" value="1"/>
</dbReference>
<evidence type="ECO:0000256" key="10">
    <source>
        <dbReference type="ARBA" id="ARBA00023017"/>
    </source>
</evidence>
<dbReference type="FunFam" id="1.10.8.710:FF:000001">
    <property type="entry name" value="Dynein axonemal heavy chain 2"/>
    <property type="match status" value="1"/>
</dbReference>
<proteinExistence type="inferred from homology"/>
<dbReference type="FunFam" id="3.20.180.20:FF:000003">
    <property type="entry name" value="Dynein heavy chain 12, axonemal"/>
    <property type="match status" value="1"/>
</dbReference>
<keyword evidence="8" id="KW-0067">ATP-binding</keyword>
<evidence type="ECO:0000256" key="12">
    <source>
        <dbReference type="ARBA" id="ARBA00023069"/>
    </source>
</evidence>
<dbReference type="Gene3D" id="3.20.180.20">
    <property type="entry name" value="Dynein heavy chain, N-terminal domain 2"/>
    <property type="match status" value="1"/>
</dbReference>
<dbReference type="Pfam" id="PF03028">
    <property type="entry name" value="Dynein_heavy"/>
    <property type="match status" value="1"/>
</dbReference>
<evidence type="ECO:0000256" key="7">
    <source>
        <dbReference type="ARBA" id="ARBA00022803"/>
    </source>
</evidence>
<evidence type="ECO:0000256" key="9">
    <source>
        <dbReference type="ARBA" id="ARBA00022846"/>
    </source>
</evidence>
<keyword evidence="9" id="KW-0282">Flagellum</keyword>
<sequence length="4709" mass="538702">MADPGTPQPARSSSSMSMQSDSGKGHSKSKRISSTPVPSDVPLEVLEVAVEKEKPVSEVDVSAEEEDSYTKRLREAFKRRLVLSGVSKESWTEESERALDKFISDSSVRLLIVYHDPFTGLRVDYAIPAQVVEHMSYFIRAEDSIITEESFRSSVQFGSVRGGAIEGLLRLMNGVHTPQVTLSTAWPETAKNNYTIELHRFLSKLTDSRFKLLGSTVLYVPLEALQRRPEEAITNKSMVQRLEMVMIHWTRQIKAVLSAQPMSDIGDTSGLLEEISFWKSRCADLDSISKQLQKPGVCHIQAILQLYTSTYIPPFCKLAKQIQDSTLQAQSNVSFLSLLKEPCEELAQLKPREIAPKLAHILNLIRVIWVNSGFYNTRDRITALLCKISNEIIRLCCREISLDRIFHGYVISSKQILNDCIQCCLAWKELYLHTSQLHHKYSSEGWSLDQITIFALVDSFVRRCKDLIEVCECQQQFARWEEGLQVLRSVKDILDVRNPSWHEDYSRFRGKVKDLEVMMQNLITSTFETVNCVEEGVQLLDVFQHLSGREAIKRTIDRKTVDVYALLSAELSDINLVMCRLSSLTPAQMPRHAGQGHWTRALRSRIERPMEVLRRAHFLPHVSSGEEVHVNYAKLCQTLDEKVRRIFTDWSQSLNRECLSSLNQPLMIRCKGKTGPLDINFNKNLLKMFNEIHYWDRLLFEIPHYVTEVYQRREELHNLRENVLLVVRDYNRIIKALNADELGLFSERIRFLDRKIQPGLSKLHWSTKGTASVFINDCRVHANKVQLMVDEYKAANLAASKLCEQISELLLVHVDGKMVYGDLEFQEDQQSHQHSQLLRLQNAHQDIIKIMARVYGTFHLDGPEVQQHWVSYMEKMDRMVEEAFRVNIKRSLQELSKAINGDGKTSPNPLFRVEVVLTQQTPRTPAQVDFSPSLQKLAHIVNSISSQLIKTMSGFKRLPDLLTRQHSQQKPIHSIIEQDEEICKIQGAIAAGMVTNASYLQTYLKTWDKHREIWEIEKDGFIQRYQRLNPTVTSFDADIARYTEVANNVQKEETVLSLQFVLLDCSPLKFSLLQHCNEWQSKFTQLLSLMASAKLKELHSFLQENTLRVSQPPQTLPELGESLKLLETLQADLSKIESQIPPIHEQFAILEKYEVAVDPAVLELLEALNSEWVWFQQVVIDSDIMLKKHKDMMKSGLILSSEEFKKKTQSALQSFNSNGPFGSSVTPDSALQQVSELRAQLEALKEEQQNICYGLNIFNIEQPASKDILTLEKDMNYLQQVWEIAQQWEALWDEWKGGHLASLQTEAMDNTSQTMFKRLHTLSREFKDKHWEVVDVSKSRIMQFKKIIPLITDLRNPAMRERHWDQIRQEVQQTFDPTSADFTLEKIVALGLDHHAERISDISGAASKELSIEQTLEGITKTWEETSLDITPYKDKGHHKLRGTDDVFQALEDNQVTLSVMKASRFVKAFEKEVDHWERSLSLVLEVIEMILTVQRQWMYLENIFLADDIRKQLVRETAEFDDVNSSWKIIMERLDKDKNALRGTHHPGLLEKLSEMNTKLEEIQKSLDMYLETKRQIFPRFYFLSNDDLLEILGQSRNPEAVQPHLKKCFDNIKSLRINKVGINNNKLEASGMFSADGEFVDFTHPVLLEGPVEAWLCDVERTMRWTLKDCLKNCSMALKKMPGKRGKWVRDWPGQMLITASQIQWTTDVTRALMTSKERADKAALKSLKKKQVSMLSQYSEAIRGNLSKILRLKIVALVTVEVHARDVISKLAKAGCCDVNAFDWLCQLRLYWDKDVDDCIIKQTNTHFRYGYEYLGNSGRLVITPLTDRCYMTLTTALHLHRGGSPKGPAGTGKTETVKDLGKSLGMYVIVVNCSEGLDFKSMGRMYSGLAQTGAWGCFDEFNRINIEVLSVVAQQILSILSALSAGLNKFTFEGRQISLVWSCGIFITMNPGYAGRTELPDNLKSMFRPISMVVPDSTLIAEITLFAEGFNNCKVLAKKVFTLYSLAVQQLSKQDHYDFGLRALTSLLRYAGKKRRARPDIVDEEILLMSMKDMNIAKLSSIDLPLFNGIIQDLFPAVETPTIDYGKLKEAIEAELRQNGLQVTPFTVTKVIQLYETKNSRHSSMIVGKTGSGKTVTWRTLQNALSTLHRKGESEFNIIRECPLNPKAVSLGELYGEYNLSTNEWTDGVLSSLMRTACADEKPDEKWIVFDGPVDTLWIESMNSVMDDNKVLTLINGERISMPEQVSLLFEVEDLAVASPATVSRCGMVYNDYSDLTWKPYVQSWMEKRQKVEMDHLRQLFDRHIDKTLTFKKTHCKELVPITELNGVASLCRLYNSLATRENGVNPADSENFGRMVELWFIFSLIWSVCASVDEDGRKKIDNFLREIEGTFPNKDTIYEYYVDTKNKTWASFEDKLPKGWRYASNAPFYKIMVPTVDTVRYHYLVKALVSTQHPVLLTGPVGTGKTSVAQNVLQSLDSVTWAMLTINMSSQTSSNNVQEIIESRVEKRIKGVYVPVGGKRMVVFLDDLNMPAMDDFGSQPPLELLRLWIDYGFWYDRQKQILKCIKDIFLLAAMGPPGGGRTQISGRLQSRFNLINMTFPTESQIKRIYGTMISQKLQEFEEEVKPIGGVLTQATLELYHAITARFLPTPAKIHYLFNLRDISKVFQGLLRAHKDFHDTKQSITRLWIHECFRVFSDRLVDHADMETFVGLLSEKLASYFDVPYHTICPNKQPPLFGDFLREPHVYEDLLDFKALKVHMENELEDYNLTPGVVPMSLVLFRDAIEHVTRLVRVISQLRGNMLLVGIGGSGRQSLTRLAAYICKFTVFQVEVTKQYRKQEFREDIKKLYRLTGVENKTTVFLFNDTQIVDESFLEDINNILSSGEVPNLYKADELDEIHNALSDSARKDNILDTSDAMFNYLIERVRNNLHIVLCMSPVGDPFRNHIRQYPALVNCTTIDWFSEWPRDALLEVAERFLDGLSLGSEDGIQTNVASIFVTMHQSVAQFSHRMKVELKRHNYVTPTNYLELVSGYKKLLSEKRDELGEQVSKLRNGLFKIDDTRSKVEAMSVELEEAKKKVAEFQKQCEEYLVVIVQQKREADEQQKAVGAHSEKIEAEEIKCKAMAENAQRDLDEALPALEEAMKALESLNKKDMTEIKSYGRPPALVETVMQAVMILRGCDPTWAEAKRQLGEGNFIKQLVNFDKNNISDRVLKTIGQYCTQPDFQPEIIGRVSLAAKSLCMWVRAMEVYGRIYRVVEPKRARLHGAMTQLAEKQASLAEAQGKLREVGEKLDQLKRQYDEKLAQKEELRRKSEDMELKLDRAGKLVSGLAGERVRWEETVAGLEKNMSCLVGDCLLAAAFLSYMGPFLSNYRDELVTNIWMKQVRELGVPCSPGFSFAMFLSKPTAVREWNIQGLPSDAFSTENGVIVTRGNRWPLMVDPQGQALKWIKNMESKRGLKVIDLQMPDFLRILENAVQFGSPVLLQNIQEELDPSLAPILNKSLTRVGGRFLLKLGDKELEYSPEFRFYMTTKLSNPHYTPEISSKTTIVNFAVKEQGLEAQLLGIVVRKERPELEEQKDSLVINIASGKRKLQELEDEILRLLNEASGSLLDDVQLVNTLQTSKVTATEVAEQLEISELTESQIDTAREAYRPCAQRASILFFVLNDLGCIDPMYQFSLDAYINLFTLSIESSPRSHKLEERINNLNRHHTYAVYRYTCRGLFECHKLLFSFHMCAKILEASRKLNIDEYSFFLRGGLVLDKEKQMDNPCSSWLSDSNWDNITELDKLTNFHGLMASFEQYPRDWHLWYTNPEPEKAPLPGEWQKNCNELQRMLIVRSLRQDRVSLCVTTFVINNLGSQFIEPPILDMKAVLADSTTRTPLIFVLSAGVDPTAALVQLAETSGMGQRFFALSLGQGQAPIATRLIKEGVANGHWVFLANCHLSLSWMCELDKLVDELQIQECHPDFRLWLSSSPHPEFPIAILQTGIKITTEPPRGVKWNMKRLYQRVSDSQFSRCSRPLLYRKLLFTLCFFHSIILERKKFLQLGWNIVYSFNDSDFEVSENLLSLYLDEYEEIPWDALKFLIAGINYGGHVTDDWDRRLLTTYINQYFCPAVIDTPFFKVSSLVHYYVPRDGPQSSYLDFIGQLPALEHPELFGQHPNADIASQITEARTLFHTLLSLQPQVTSTDATSTGASREDKVLELSADVLQKIPSEIDYEGTRKLLKDDLSPLNVVLLQEIQRYNALLHTIRLSLLELEKGIKGLVVMSSNLEEIFHNIHDARVPPLWEKAYPSLKPLASWTRDLCQRVEQFARWAETARPPVLFWLSGFTFPTGFLTAVLQSSARQNNVSVDTLSWEFIVSTMDDKNLHSPPKDGVFIQGLYLEGAGWDKKASCLVEAEPMQLVCPMPSIHFKPVESRKRVAKILSVREKRRRGGAGPRETRSPKINLHEGGKRLRGRRRKKKQRKSAGGNIRESKERERGECLRLQRIKNCAISKRASPAQIKLVSGREGLAPWHHILAWPKPHHHISRPQRSREMRACIFLEEDSGTILRADVCVTSSPLYSGFITQLRRHFTVCDSNVLMCDMMKVLADRAQCRSFTARGKRNCAVAYLACIFYHEDMREEEATSQFDTPCISRVCDFTVAEIWLANMRFSLEQSINHRSSEMATGPSISQWRRKIKTQVAGCYLWRSGWRGLRLTHYSGKKD</sequence>
<dbReference type="GO" id="GO:0007018">
    <property type="term" value="P:microtubule-based movement"/>
    <property type="evidence" value="ECO:0007669"/>
    <property type="project" value="InterPro"/>
</dbReference>
<feature type="compositionally biased region" description="Basic residues" evidence="22">
    <location>
        <begin position="4457"/>
        <end position="4469"/>
    </location>
</feature>
<evidence type="ECO:0000313" key="25">
    <source>
        <dbReference type="Proteomes" id="UP000579812"/>
    </source>
</evidence>
<evidence type="ECO:0000256" key="22">
    <source>
        <dbReference type="SAM" id="MobiDB-lite"/>
    </source>
</evidence>
<dbReference type="Gene3D" id="1.20.920.20">
    <property type="match status" value="1"/>
</dbReference>
<dbReference type="PANTHER" id="PTHR45703:SF32">
    <property type="entry name" value="DYNEINS HEAVY CHAIN"/>
    <property type="match status" value="1"/>
</dbReference>
<organism evidence="24 25">
    <name type="scientific">Onychostoma macrolepis</name>
    <dbReference type="NCBI Taxonomy" id="369639"/>
    <lineage>
        <taxon>Eukaryota</taxon>
        <taxon>Metazoa</taxon>
        <taxon>Chordata</taxon>
        <taxon>Craniata</taxon>
        <taxon>Vertebrata</taxon>
        <taxon>Euteleostomi</taxon>
        <taxon>Actinopterygii</taxon>
        <taxon>Neopterygii</taxon>
        <taxon>Teleostei</taxon>
        <taxon>Ostariophysi</taxon>
        <taxon>Cypriniformes</taxon>
        <taxon>Cyprinidae</taxon>
        <taxon>Acrossocheilinae</taxon>
        <taxon>Onychostoma</taxon>
    </lineage>
</organism>
<keyword evidence="25" id="KW-1185">Reference proteome</keyword>
<evidence type="ECO:0000256" key="13">
    <source>
        <dbReference type="ARBA" id="ARBA00023175"/>
    </source>
</evidence>
<comment type="similarity">
    <text evidence="2">Belongs to the dynein heavy chain family.</text>
</comment>
<dbReference type="Pfam" id="PF18198">
    <property type="entry name" value="AAA_lid_11"/>
    <property type="match status" value="1"/>
</dbReference>
<feature type="coiled-coil region" evidence="21">
    <location>
        <begin position="3275"/>
        <end position="3330"/>
    </location>
</feature>
<dbReference type="InterPro" id="IPR024743">
    <property type="entry name" value="Dynein_HC_stalk"/>
</dbReference>
<accession>A0A7J6CVL6</accession>
<evidence type="ECO:0000313" key="24">
    <source>
        <dbReference type="EMBL" id="KAF4111366.1"/>
    </source>
</evidence>
<dbReference type="Pfam" id="PF17857">
    <property type="entry name" value="AAA_lid_1"/>
    <property type="match status" value="1"/>
</dbReference>
<dbReference type="FunFam" id="3.40.50.300:FF:000044">
    <property type="entry name" value="Dynein heavy chain 5, axonemal"/>
    <property type="match status" value="1"/>
</dbReference>
<evidence type="ECO:0000256" key="11">
    <source>
        <dbReference type="ARBA" id="ARBA00023054"/>
    </source>
</evidence>
<keyword evidence="10" id="KW-0243">Dynein</keyword>
<dbReference type="Gene3D" id="1.20.920.30">
    <property type="match status" value="1"/>
</dbReference>
<dbReference type="FunFam" id="3.40.50.300:FF:000815">
    <property type="entry name" value="Dynein heavy chain 2, axonemal"/>
    <property type="match status" value="1"/>
</dbReference>
<dbReference type="GO" id="GO:0051959">
    <property type="term" value="F:dynein light intermediate chain binding"/>
    <property type="evidence" value="ECO:0007669"/>
    <property type="project" value="InterPro"/>
</dbReference>
<dbReference type="Gene3D" id="1.10.8.720">
    <property type="entry name" value="Region D6 of dynein motor"/>
    <property type="match status" value="1"/>
</dbReference>
<evidence type="ECO:0000256" key="4">
    <source>
        <dbReference type="ARBA" id="ARBA00022701"/>
    </source>
</evidence>
<dbReference type="GO" id="GO:0005524">
    <property type="term" value="F:ATP binding"/>
    <property type="evidence" value="ECO:0007669"/>
    <property type="project" value="UniProtKB-KW"/>
</dbReference>
<evidence type="ECO:0000256" key="18">
    <source>
        <dbReference type="ARBA" id="ARBA00071813"/>
    </source>
</evidence>
<evidence type="ECO:0000256" key="8">
    <source>
        <dbReference type="ARBA" id="ARBA00022840"/>
    </source>
</evidence>
<dbReference type="FunFam" id="3.40.50.300:FF:000049">
    <property type="entry name" value="Dynein, axonemal, heavy chain 5"/>
    <property type="match status" value="1"/>
</dbReference>
<dbReference type="InterPro" id="IPR013594">
    <property type="entry name" value="Dynein_heavy_tail"/>
</dbReference>
<dbReference type="InterPro" id="IPR056759">
    <property type="entry name" value="DYH2-5-8_CC"/>
</dbReference>
<evidence type="ECO:0000256" key="3">
    <source>
        <dbReference type="ARBA" id="ARBA00022490"/>
    </source>
</evidence>
<dbReference type="InterPro" id="IPR003593">
    <property type="entry name" value="AAA+_ATPase"/>
</dbReference>
<dbReference type="Gene3D" id="1.10.472.130">
    <property type="match status" value="1"/>
</dbReference>
<dbReference type="Pfam" id="PF25007">
    <property type="entry name" value="DYH2-5-8_CC"/>
    <property type="match status" value="1"/>
</dbReference>
<evidence type="ECO:0000256" key="2">
    <source>
        <dbReference type="ARBA" id="ARBA00008887"/>
    </source>
</evidence>
<dbReference type="Pfam" id="PF12781">
    <property type="entry name" value="AAA_9"/>
    <property type="match status" value="1"/>
</dbReference>
<dbReference type="Proteomes" id="UP000579812">
    <property type="component" value="Unassembled WGS sequence"/>
</dbReference>
<dbReference type="FunFam" id="1.20.920.20:FF:000014">
    <property type="entry name" value="dynein heavy chain 2, axonemal"/>
    <property type="match status" value="1"/>
</dbReference>
<dbReference type="Pfam" id="PF17852">
    <property type="entry name" value="Dynein_AAA_lid"/>
    <property type="match status" value="1"/>
</dbReference>
<keyword evidence="12" id="KW-0969">Cilium</keyword>
<dbReference type="Pfam" id="PF08393">
    <property type="entry name" value="DHC_N2"/>
    <property type="match status" value="1"/>
</dbReference>
<keyword evidence="6" id="KW-0547">Nucleotide-binding</keyword>
<evidence type="ECO:0000256" key="16">
    <source>
        <dbReference type="ARBA" id="ARBA00053635"/>
    </source>
</evidence>
<dbReference type="SMART" id="SM00382">
    <property type="entry name" value="AAA"/>
    <property type="match status" value="2"/>
</dbReference>
<dbReference type="InterPro" id="IPR042222">
    <property type="entry name" value="Dynein_2_N"/>
</dbReference>
<dbReference type="Gene3D" id="1.20.1270.280">
    <property type="match status" value="1"/>
</dbReference>
<dbReference type="InterPro" id="IPR041228">
    <property type="entry name" value="Dynein_C"/>
</dbReference>
<dbReference type="FunFam" id="1.20.58.1120:FF:000012">
    <property type="entry name" value="Dynein, axonemal, heavy chain 2"/>
    <property type="match status" value="1"/>
</dbReference>
<evidence type="ECO:0000256" key="15">
    <source>
        <dbReference type="ARBA" id="ARBA00023273"/>
    </source>
</evidence>
<dbReference type="FunFam" id="1.20.920.30:FF:000005">
    <property type="entry name" value="Dynein, axonemal, heavy chain 2"/>
    <property type="match status" value="1"/>
</dbReference>
<dbReference type="InterPro" id="IPR041658">
    <property type="entry name" value="AAA_lid_11"/>
</dbReference>
<dbReference type="Gene3D" id="3.40.50.300">
    <property type="entry name" value="P-loop containing nucleotide triphosphate hydrolases"/>
    <property type="match status" value="5"/>
</dbReference>
<dbReference type="FunFam" id="3.10.490.20:FF:000009">
    <property type="entry name" value="Dynein heavy chain 4"/>
    <property type="match status" value="1"/>
</dbReference>
<feature type="coiled-coil region" evidence="21">
    <location>
        <begin position="3582"/>
        <end position="3616"/>
    </location>
</feature>
<dbReference type="InterPro" id="IPR026983">
    <property type="entry name" value="DHC"/>
</dbReference>
<dbReference type="FunFam" id="1.20.140.100:FF:000006">
    <property type="entry name" value="dynein heavy chain 2, axonemal"/>
    <property type="match status" value="1"/>
</dbReference>
<dbReference type="Pfam" id="PF08385">
    <property type="entry name" value="DHC_N1"/>
    <property type="match status" value="1"/>
</dbReference>